<accession>A0A0S4L8T2</accession>
<protein>
    <submittedName>
        <fullName evidence="1">Uncharacterized protein</fullName>
    </submittedName>
</protein>
<evidence type="ECO:0000313" key="2">
    <source>
        <dbReference type="Proteomes" id="UP000198736"/>
    </source>
</evidence>
<dbReference type="EMBL" id="CZPZ01000004">
    <property type="protein sequence ID" value="CUS33230.1"/>
    <property type="molecule type" value="Genomic_DNA"/>
</dbReference>
<evidence type="ECO:0000313" key="1">
    <source>
        <dbReference type="EMBL" id="CUS33230.1"/>
    </source>
</evidence>
<sequence length="50" mass="5651">MELAQQPVQAKLFPIGLSPDFVLHHKNKTLHSLLHPICYLEKSTITIVVT</sequence>
<dbReference type="Proteomes" id="UP000198736">
    <property type="component" value="Unassembled WGS sequence"/>
</dbReference>
<organism evidence="1 2">
    <name type="scientific">Candidatus Nitrospira nitrificans</name>
    <dbReference type="NCBI Taxonomy" id="1742973"/>
    <lineage>
        <taxon>Bacteria</taxon>
        <taxon>Pseudomonadati</taxon>
        <taxon>Nitrospirota</taxon>
        <taxon>Nitrospiria</taxon>
        <taxon>Nitrospirales</taxon>
        <taxon>Nitrospiraceae</taxon>
        <taxon>Nitrospira</taxon>
    </lineage>
</organism>
<name>A0A0S4L8T2_9BACT</name>
<gene>
    <name evidence="1" type="ORF">COMA2_120134</name>
</gene>
<proteinExistence type="predicted"/>
<keyword evidence="2" id="KW-1185">Reference proteome</keyword>
<reference evidence="2" key="1">
    <citation type="submission" date="2015-10" db="EMBL/GenBank/DDBJ databases">
        <authorList>
            <person name="Luecker S."/>
            <person name="Luecker S."/>
        </authorList>
    </citation>
    <scope>NUCLEOTIDE SEQUENCE [LARGE SCALE GENOMIC DNA]</scope>
</reference>
<dbReference type="AlphaFoldDB" id="A0A0S4L8T2"/>